<dbReference type="InterPro" id="IPR035897">
    <property type="entry name" value="Toll_tir_struct_dom_sf"/>
</dbReference>
<proteinExistence type="predicted"/>
<evidence type="ECO:0008006" key="3">
    <source>
        <dbReference type="Google" id="ProtNLM"/>
    </source>
</evidence>
<feature type="compositionally biased region" description="Basic and acidic residues" evidence="1">
    <location>
        <begin position="198"/>
        <end position="211"/>
    </location>
</feature>
<accession>A0A6V7IYV6</accession>
<gene>
    <name evidence="2" type="ORF">BBRV_LOCUS34318</name>
</gene>
<protein>
    <recommendedName>
        <fullName evidence="3">TIR domain-containing protein</fullName>
    </recommendedName>
</protein>
<dbReference type="SUPFAM" id="SSF52200">
    <property type="entry name" value="Toll/Interleukin receptor TIR domain"/>
    <property type="match status" value="1"/>
</dbReference>
<dbReference type="EMBL" id="CADCXW020000009">
    <property type="protein sequence ID" value="CAD1543142.1"/>
    <property type="molecule type" value="Genomic_DNA"/>
</dbReference>
<dbReference type="Gene3D" id="3.40.50.10140">
    <property type="entry name" value="Toll/interleukin-1 receptor homology (TIR) domain"/>
    <property type="match status" value="1"/>
</dbReference>
<evidence type="ECO:0000256" key="1">
    <source>
        <dbReference type="SAM" id="MobiDB-lite"/>
    </source>
</evidence>
<organism evidence="2">
    <name type="scientific">Bracon brevicornis</name>
    <dbReference type="NCBI Taxonomy" id="1563983"/>
    <lineage>
        <taxon>Eukaryota</taxon>
        <taxon>Metazoa</taxon>
        <taxon>Ecdysozoa</taxon>
        <taxon>Arthropoda</taxon>
        <taxon>Hexapoda</taxon>
        <taxon>Insecta</taxon>
        <taxon>Pterygota</taxon>
        <taxon>Neoptera</taxon>
        <taxon>Endopterygota</taxon>
        <taxon>Hymenoptera</taxon>
        <taxon>Apocrita</taxon>
        <taxon>Ichneumonoidea</taxon>
        <taxon>Braconidae</taxon>
        <taxon>Braconinae</taxon>
        <taxon>Bracon</taxon>
    </lineage>
</organism>
<feature type="region of interest" description="Disordered" evidence="1">
    <location>
        <begin position="191"/>
        <end position="211"/>
    </location>
</feature>
<reference evidence="2" key="1">
    <citation type="submission" date="2020-07" db="EMBL/GenBank/DDBJ databases">
        <authorList>
            <person name="Ferguson B K."/>
        </authorList>
    </citation>
    <scope>NUCLEOTIDE SEQUENCE</scope>
    <source>
        <strain evidence="2">L06</strain>
    </source>
</reference>
<sequence>MTHIGLTKRFDGKPRFHVYLMCTEEDWTIASCIGVELVTRGFGFYIQEKENLKNLDCYMEIQRGLCCSTIIVLLSPAFLDDEESMFLLSHYTTLGKIYGRPRVIPIIYKNCVVSPRLRKSAIQNFDITENDSWERLVTRLKSRKVSRAMNVWRRLEKAGNYLLSLEWLPDVGVRETEDPLEVYAFLAKFPSSSSELSQHGERATPSKGEKT</sequence>
<evidence type="ECO:0000313" key="2">
    <source>
        <dbReference type="EMBL" id="CAD1543142.1"/>
    </source>
</evidence>
<dbReference type="AlphaFoldDB" id="A0A6V7IYV6"/>
<name>A0A6V7IYV6_9HYME</name>